<keyword evidence="2" id="KW-1185">Reference proteome</keyword>
<comment type="caution">
    <text evidence="1">The sequence shown here is derived from an EMBL/GenBank/DDBJ whole genome shotgun (WGS) entry which is preliminary data.</text>
</comment>
<dbReference type="eggNOG" id="COG4903">
    <property type="taxonomic scope" value="Bacteria"/>
</dbReference>
<protein>
    <submittedName>
        <fullName evidence="1">Competence transcription factor</fullName>
    </submittedName>
</protein>
<dbReference type="Proteomes" id="UP000006316">
    <property type="component" value="Unassembled WGS sequence"/>
</dbReference>
<dbReference type="GO" id="GO:0030420">
    <property type="term" value="P:establishment of competence for transformation"/>
    <property type="evidence" value="ECO:0007669"/>
    <property type="project" value="InterPro"/>
</dbReference>
<dbReference type="STRING" id="1117379.BABA_15077"/>
<dbReference type="PATRIC" id="fig|1117379.3.peg.3114"/>
<dbReference type="AlphaFoldDB" id="K6DEE8"/>
<dbReference type="Pfam" id="PF06338">
    <property type="entry name" value="ComK"/>
    <property type="match status" value="1"/>
</dbReference>
<sequence>MFIREFLSEIVTGKLFFKSIDLKERKTIIILKNYFIEKKMILMMGEYDQFGKLCARVMAGKSSFLVDRTPLHLLNDTLTYIGFDLRGAMTGAKSILGKKIKCPIIVNPYLGICLFPNKSPQKADCIWFNPEHIITTTAMGNETKVELSNGYSIRVDSKLSAFNEKIQTANQLIRLSMDRGNHPGPVTCYLEPKKGHQLSKEKTGKYNFSSLEDEQK</sequence>
<evidence type="ECO:0000313" key="2">
    <source>
        <dbReference type="Proteomes" id="UP000006316"/>
    </source>
</evidence>
<dbReference type="EMBL" id="AJLS01000115">
    <property type="protein sequence ID" value="EKN66443.1"/>
    <property type="molecule type" value="Genomic_DNA"/>
</dbReference>
<gene>
    <name evidence="1" type="ORF">BABA_15077</name>
</gene>
<evidence type="ECO:0000313" key="1">
    <source>
        <dbReference type="EMBL" id="EKN66443.1"/>
    </source>
</evidence>
<dbReference type="RefSeq" id="WP_007086011.1">
    <property type="nucleotide sequence ID" value="NZ_AJLS01000115.1"/>
</dbReference>
<accession>K6DEE8</accession>
<organism evidence="1 2">
    <name type="scientific">Neobacillus bataviensis LMG 21833</name>
    <dbReference type="NCBI Taxonomy" id="1117379"/>
    <lineage>
        <taxon>Bacteria</taxon>
        <taxon>Bacillati</taxon>
        <taxon>Bacillota</taxon>
        <taxon>Bacilli</taxon>
        <taxon>Bacillales</taxon>
        <taxon>Bacillaceae</taxon>
        <taxon>Neobacillus</taxon>
    </lineage>
</organism>
<dbReference type="InterPro" id="IPR010461">
    <property type="entry name" value="ComK"/>
</dbReference>
<proteinExistence type="predicted"/>
<name>K6DEE8_9BACI</name>
<reference evidence="1 2" key="1">
    <citation type="journal article" date="2012" name="Front. Microbiol.">
        <title>Redundancy and modularity in membrane-associated dissimilatory nitrate reduction in Bacillus.</title>
        <authorList>
            <person name="Heylen K."/>
            <person name="Keltjens J."/>
        </authorList>
    </citation>
    <scope>NUCLEOTIDE SEQUENCE [LARGE SCALE GENOMIC DNA]</scope>
    <source>
        <strain evidence="2">LMG 21833T</strain>
    </source>
</reference>